<dbReference type="Proteomes" id="UP000186817">
    <property type="component" value="Unassembled WGS sequence"/>
</dbReference>
<reference evidence="2 3" key="1">
    <citation type="submission" date="2016-02" db="EMBL/GenBank/DDBJ databases">
        <title>Genome analysis of coral dinoflagellate symbionts highlights evolutionary adaptations to a symbiotic lifestyle.</title>
        <authorList>
            <person name="Aranda M."/>
            <person name="Li Y."/>
            <person name="Liew Y.J."/>
            <person name="Baumgarten S."/>
            <person name="Simakov O."/>
            <person name="Wilson M."/>
            <person name="Piel J."/>
            <person name="Ashoor H."/>
            <person name="Bougouffa S."/>
            <person name="Bajic V.B."/>
            <person name="Ryu T."/>
            <person name="Ravasi T."/>
            <person name="Bayer T."/>
            <person name="Micklem G."/>
            <person name="Kim H."/>
            <person name="Bhak J."/>
            <person name="Lajeunesse T.C."/>
            <person name="Voolstra C.R."/>
        </authorList>
    </citation>
    <scope>NUCLEOTIDE SEQUENCE [LARGE SCALE GENOMIC DNA]</scope>
    <source>
        <strain evidence="2 3">CCMP2467</strain>
    </source>
</reference>
<evidence type="ECO:0000313" key="2">
    <source>
        <dbReference type="EMBL" id="OLQ04791.1"/>
    </source>
</evidence>
<gene>
    <name evidence="2" type="ORF">AK812_SmicGene12095</name>
</gene>
<name>A0A1Q9EBK7_SYMMI</name>
<sequence>MYRTMKRLRRWRPPLISKRSVMEILAKAVNDVEFANTTAADELIQTARPCTSGGNLCEPGAVWYTATCENGEPVEHEIPSNFANYGQTIHVSAPVRGCPVRQSERNALSVEVNCGTPEPVWYKVGKECGFCKVQVAAMAAASLRALGVASLRIASPRLKRQHPGTRTATLTVAPSPVEGLAPLTDSLRRLCSLGITSTKAAMSSRELRVHHLLQIPKLALTWGAAGWEDSVRKLSSDRSAKTIGGTVALLTWEVQFQIGLELRCSKDASDKVAVAGLKIQGAFTTNLATANFIVADCKADSDAAMDNSNVQCCRWCAVQDEQTCLSSLDGRPYEFVAGYKAWARAVYDCKWGRARGSAHLQNARFCLILGQRGHAFQTFHVSDSVLGSAGFGGFLSDLKCDALLDAVFTQLAVKGSDWQVQCGYGPLAVWTHTSSRTCGECQVNVPQMKDNFATCQHYCERQPGAPKCLGAAIAHHPNSCDGLLDLWFEQEEDGICKCSVAGKATPRAGPETAPQSFSPTPVLSEVVNDWWTKRKWRLQWLPEQGSDEFEEGAVLQSLSHRAIETPKAAPTVVVTPKAAPSVVVSPVVAPVVAAPVVAPPKPKAVPVVAPPTPKAAVLTTPSLDMLAAEGDIVLTTAALPEVTTPKPVALPKLTTPEPPKPVALPELTTPEPPTPVSVATPETSMIPAVAAAEQAKAGYIAVTPGPSEPAVPTEAAATVAPAATEAPAATVAPVAAVPATTVAPVAATLPPLSTVAPLAPVAIRAKDATDQSSAIAETTVDTEASTTKMPHSVQAGLNAAALKRDDHGSVAEQAVSAAATAGAYVAEVANYGSSQQKAQEKALQAHVRAAAVSVFEDVGGLPDAQDRIGTGRRKVCSKVPISCSVTALRTAVLEGAHPMYLQQPGRVASQVYSFYTPHYECIKPTAIYMPTQIKAKETAANSTEVVVEGEVVVEDASAAAQPDDNFTTGQWVLACGQVASPTSTGADLELQAPLTAGAALGAVAAPVVSAAPMVSLPAGGPDVLNMPLLLCVRLEVRRSRIHEHGEQPAQGPPTQCPACGNIYAIAPYDDSAFLCSFALRRPVLLPISGFERQLDVQIFLILRAACSSAVENAGKDTSHDLIMMRSQDEHHYATGGDVMEVMPTTEINYYKGMSFPADRKVAVPEIPPPPRARPFSEARDEVVRLLQVALRGSPASTKDSVAGWSVAVGGSPPFIAEICALVALLEALAILAVCAPLPAVHVLCDCQAALKVCESSYNGRVRTAFEAPHRSGTALACTWVRAHGRVSSGWRPPEGVSEDRARQLHAAAAQALCASGLAGL</sequence>
<evidence type="ECO:0000313" key="3">
    <source>
        <dbReference type="Proteomes" id="UP000186817"/>
    </source>
</evidence>
<dbReference type="EMBL" id="LSRX01000200">
    <property type="protein sequence ID" value="OLQ04791.1"/>
    <property type="molecule type" value="Genomic_DNA"/>
</dbReference>
<keyword evidence="3" id="KW-1185">Reference proteome</keyword>
<accession>A0A1Q9EBK7</accession>
<feature type="region of interest" description="Disordered" evidence="1">
    <location>
        <begin position="648"/>
        <end position="680"/>
    </location>
</feature>
<comment type="caution">
    <text evidence="2">The sequence shown here is derived from an EMBL/GenBank/DDBJ whole genome shotgun (WGS) entry which is preliminary data.</text>
</comment>
<protein>
    <submittedName>
        <fullName evidence="2">Uncharacterized protein</fullName>
    </submittedName>
</protein>
<proteinExistence type="predicted"/>
<organism evidence="2 3">
    <name type="scientific">Symbiodinium microadriaticum</name>
    <name type="common">Dinoflagellate</name>
    <name type="synonym">Zooxanthella microadriatica</name>
    <dbReference type="NCBI Taxonomy" id="2951"/>
    <lineage>
        <taxon>Eukaryota</taxon>
        <taxon>Sar</taxon>
        <taxon>Alveolata</taxon>
        <taxon>Dinophyceae</taxon>
        <taxon>Suessiales</taxon>
        <taxon>Symbiodiniaceae</taxon>
        <taxon>Symbiodinium</taxon>
    </lineage>
</organism>
<dbReference type="OrthoDB" id="417417at2759"/>
<evidence type="ECO:0000256" key="1">
    <source>
        <dbReference type="SAM" id="MobiDB-lite"/>
    </source>
</evidence>